<dbReference type="InterPro" id="IPR001000">
    <property type="entry name" value="GH10_dom"/>
</dbReference>
<dbReference type="InterPro" id="IPR044846">
    <property type="entry name" value="GH10"/>
</dbReference>
<name>A0A7S2LWU4_9STRA</name>
<dbReference type="SMART" id="SM00633">
    <property type="entry name" value="Glyco_10"/>
    <property type="match status" value="1"/>
</dbReference>
<dbReference type="Gene3D" id="3.20.20.80">
    <property type="entry name" value="Glycosidases"/>
    <property type="match status" value="1"/>
</dbReference>
<dbReference type="PRINTS" id="PR00134">
    <property type="entry name" value="GLHYDRLASE10"/>
</dbReference>
<dbReference type="PROSITE" id="PS51760">
    <property type="entry name" value="GH10_2"/>
    <property type="match status" value="1"/>
</dbReference>
<keyword evidence="3" id="KW-0119">Carbohydrate metabolism</keyword>
<dbReference type="PANTHER" id="PTHR31490:SF1">
    <property type="entry name" value="ENDO-1,4-BETA-XYLANASE 1"/>
    <property type="match status" value="1"/>
</dbReference>
<proteinExistence type="inferred from homology"/>
<gene>
    <name evidence="7" type="ORF">SMAR0320_LOCUS16166</name>
</gene>
<keyword evidence="4" id="KW-0624">Polysaccharide degradation</keyword>
<organism evidence="7">
    <name type="scientific">Skeletonema marinoi</name>
    <dbReference type="NCBI Taxonomy" id="267567"/>
    <lineage>
        <taxon>Eukaryota</taxon>
        <taxon>Sar</taxon>
        <taxon>Stramenopiles</taxon>
        <taxon>Ochrophyta</taxon>
        <taxon>Bacillariophyta</taxon>
        <taxon>Coscinodiscophyceae</taxon>
        <taxon>Thalassiosirophycidae</taxon>
        <taxon>Thalassiosirales</taxon>
        <taxon>Skeletonemataceae</taxon>
        <taxon>Skeletonema</taxon>
        <taxon>Skeletonema marinoi-dohrnii complex</taxon>
    </lineage>
</organism>
<dbReference type="SUPFAM" id="SSF51445">
    <property type="entry name" value="(Trans)glycosidases"/>
    <property type="match status" value="1"/>
</dbReference>
<keyword evidence="2" id="KW-0378">Hydrolase</keyword>
<dbReference type="GO" id="GO:0031176">
    <property type="term" value="F:endo-1,4-beta-xylanase activity"/>
    <property type="evidence" value="ECO:0007669"/>
    <property type="project" value="UniProtKB-ARBA"/>
</dbReference>
<sequence>MTSDETLSSIASRCCKRVYIGTAILPKPLFLHDHQDQKGIPCATISTVDQNQIPDPAATPTNELPQYTQTILSEFNSIVIEHHLKWGPLVHTLPGPISQSSPPTMHLGKYDFSHVDAMVDFAIHHNLHIKGHVLIWHVTSPPFLEDMSPTQVREAVKRHIFTTMNYFKGRIKMWDVVNESLAADGTLVENVFYRKMGPDYIEQCFLWAHEADPDAFLIYNDNKVEGCGAVETNDGDSCSSDGHSKAPIQAKADGFYNLLQDLVEKGVPIHGAGMQGHFSAGGTKHQRPPTPAMVKRQIRRIGELGLKVNMSEMDVRISKLPASADDELKSTAQTQIYQDILSAALSEPSFDGIWLWGFADRHTWVKNFYYDDAPLIFDEKYQRKESYVGVQNALKTLCPGGRVGEMVGGESAQCFLEQDVDENGNAWGEGWMQPEPKEDGNGENSGDSTKEGQPDWLLPDTN</sequence>
<evidence type="ECO:0000256" key="5">
    <source>
        <dbReference type="SAM" id="MobiDB-lite"/>
    </source>
</evidence>
<evidence type="ECO:0000313" key="7">
    <source>
        <dbReference type="EMBL" id="CAD9617387.1"/>
    </source>
</evidence>
<accession>A0A7S2LWU4</accession>
<evidence type="ECO:0000256" key="2">
    <source>
        <dbReference type="ARBA" id="ARBA00022801"/>
    </source>
</evidence>
<dbReference type="EMBL" id="HBGZ01022565">
    <property type="protein sequence ID" value="CAD9617387.1"/>
    <property type="molecule type" value="Transcribed_RNA"/>
</dbReference>
<evidence type="ECO:0000259" key="6">
    <source>
        <dbReference type="PROSITE" id="PS51760"/>
    </source>
</evidence>
<evidence type="ECO:0000256" key="1">
    <source>
        <dbReference type="ARBA" id="ARBA00007495"/>
    </source>
</evidence>
<evidence type="ECO:0000256" key="3">
    <source>
        <dbReference type="ARBA" id="ARBA00023277"/>
    </source>
</evidence>
<evidence type="ECO:0000256" key="4">
    <source>
        <dbReference type="ARBA" id="ARBA00023326"/>
    </source>
</evidence>
<dbReference type="GO" id="GO:0000272">
    <property type="term" value="P:polysaccharide catabolic process"/>
    <property type="evidence" value="ECO:0007669"/>
    <property type="project" value="UniProtKB-KW"/>
</dbReference>
<feature type="region of interest" description="Disordered" evidence="5">
    <location>
        <begin position="424"/>
        <end position="462"/>
    </location>
</feature>
<dbReference type="Pfam" id="PF00331">
    <property type="entry name" value="Glyco_hydro_10"/>
    <property type="match status" value="2"/>
</dbReference>
<dbReference type="InterPro" id="IPR017853">
    <property type="entry name" value="GH"/>
</dbReference>
<dbReference type="AlphaFoldDB" id="A0A7S2LWU4"/>
<protein>
    <recommendedName>
        <fullName evidence="6">GH10 domain-containing protein</fullName>
    </recommendedName>
</protein>
<dbReference type="PANTHER" id="PTHR31490">
    <property type="entry name" value="GLYCOSYL HYDROLASE"/>
    <property type="match status" value="1"/>
</dbReference>
<reference evidence="7" key="1">
    <citation type="submission" date="2021-01" db="EMBL/GenBank/DDBJ databases">
        <authorList>
            <person name="Corre E."/>
            <person name="Pelletier E."/>
            <person name="Niang G."/>
            <person name="Scheremetjew M."/>
            <person name="Finn R."/>
            <person name="Kale V."/>
            <person name="Holt S."/>
            <person name="Cochrane G."/>
            <person name="Meng A."/>
            <person name="Brown T."/>
            <person name="Cohen L."/>
        </authorList>
    </citation>
    <scope>NUCLEOTIDE SEQUENCE</scope>
    <source>
        <strain evidence="7">SM1012Den-03</strain>
    </source>
</reference>
<comment type="similarity">
    <text evidence="1">Belongs to the glycosyl hydrolase 10 (cellulase F) family.</text>
</comment>
<feature type="domain" description="GH10" evidence="6">
    <location>
        <begin position="58"/>
        <end position="393"/>
    </location>
</feature>